<evidence type="ECO:0000256" key="1">
    <source>
        <dbReference type="SAM" id="MobiDB-lite"/>
    </source>
</evidence>
<feature type="compositionally biased region" description="Low complexity" evidence="1">
    <location>
        <begin position="99"/>
        <end position="124"/>
    </location>
</feature>
<feature type="compositionally biased region" description="Acidic residues" evidence="1">
    <location>
        <begin position="300"/>
        <end position="324"/>
    </location>
</feature>
<dbReference type="Proteomes" id="UP001595075">
    <property type="component" value="Unassembled WGS sequence"/>
</dbReference>
<comment type="caution">
    <text evidence="2">The sequence shown here is derived from an EMBL/GenBank/DDBJ whole genome shotgun (WGS) entry which is preliminary data.</text>
</comment>
<feature type="region of interest" description="Disordered" evidence="1">
    <location>
        <begin position="1"/>
        <end position="73"/>
    </location>
</feature>
<dbReference type="EMBL" id="JAZHXI010000002">
    <property type="protein sequence ID" value="KAL2074928.1"/>
    <property type="molecule type" value="Genomic_DNA"/>
</dbReference>
<feature type="compositionally biased region" description="Basic and acidic residues" evidence="1">
    <location>
        <begin position="55"/>
        <end position="69"/>
    </location>
</feature>
<name>A0ABR4CYD0_9HELO</name>
<reference evidence="2 3" key="1">
    <citation type="journal article" date="2024" name="Commun. Biol.">
        <title>Comparative genomic analysis of thermophilic fungi reveals convergent evolutionary adaptations and gene losses.</title>
        <authorList>
            <person name="Steindorff A.S."/>
            <person name="Aguilar-Pontes M.V."/>
            <person name="Robinson A.J."/>
            <person name="Andreopoulos B."/>
            <person name="LaButti K."/>
            <person name="Kuo A."/>
            <person name="Mondo S."/>
            <person name="Riley R."/>
            <person name="Otillar R."/>
            <person name="Haridas S."/>
            <person name="Lipzen A."/>
            <person name="Grimwood J."/>
            <person name="Schmutz J."/>
            <person name="Clum A."/>
            <person name="Reid I.D."/>
            <person name="Moisan M.C."/>
            <person name="Butler G."/>
            <person name="Nguyen T.T.M."/>
            <person name="Dewar K."/>
            <person name="Conant G."/>
            <person name="Drula E."/>
            <person name="Henrissat B."/>
            <person name="Hansel C."/>
            <person name="Singer S."/>
            <person name="Hutchinson M.I."/>
            <person name="de Vries R.P."/>
            <person name="Natvig D.O."/>
            <person name="Powell A.J."/>
            <person name="Tsang A."/>
            <person name="Grigoriev I.V."/>
        </authorList>
    </citation>
    <scope>NUCLEOTIDE SEQUENCE [LARGE SCALE GENOMIC DNA]</scope>
    <source>
        <strain evidence="2 3">CBS 494.80</strain>
    </source>
</reference>
<keyword evidence="3" id="KW-1185">Reference proteome</keyword>
<proteinExistence type="predicted"/>
<feature type="region of interest" description="Disordered" evidence="1">
    <location>
        <begin position="293"/>
        <end position="348"/>
    </location>
</feature>
<evidence type="ECO:0000313" key="3">
    <source>
        <dbReference type="Proteomes" id="UP001595075"/>
    </source>
</evidence>
<organism evidence="2 3">
    <name type="scientific">Oculimacula yallundae</name>
    <dbReference type="NCBI Taxonomy" id="86028"/>
    <lineage>
        <taxon>Eukaryota</taxon>
        <taxon>Fungi</taxon>
        <taxon>Dikarya</taxon>
        <taxon>Ascomycota</taxon>
        <taxon>Pezizomycotina</taxon>
        <taxon>Leotiomycetes</taxon>
        <taxon>Helotiales</taxon>
        <taxon>Ploettnerulaceae</taxon>
        <taxon>Oculimacula</taxon>
    </lineage>
</organism>
<gene>
    <name evidence="2" type="ORF">VTL71DRAFT_8708</name>
</gene>
<evidence type="ECO:0000313" key="2">
    <source>
        <dbReference type="EMBL" id="KAL2074928.1"/>
    </source>
</evidence>
<protein>
    <submittedName>
        <fullName evidence="2">Uncharacterized protein</fullName>
    </submittedName>
</protein>
<feature type="compositionally biased region" description="Basic and acidic residues" evidence="1">
    <location>
        <begin position="333"/>
        <end position="348"/>
    </location>
</feature>
<feature type="compositionally biased region" description="Polar residues" evidence="1">
    <location>
        <begin position="89"/>
        <end position="98"/>
    </location>
</feature>
<sequence>MSFHRRQRSSLYSERRSGGSLASVDSFDQAASTGRSPPPKCFRRPTSVSFPPHHPWPDHSDHDSPDRSSRLSRPCPKCDRCQYVGSPAASSVTQKAPTSSGRDSSTSSASSSSSSSNDDGSSVESTCCKSHAIDGIYDSILMSLHISPDHTLSREAIIAAIEVYNSQRTPTQVSIQIDPATKSDGVVKRAIRSLDMLGMELREIEGRFGVYYELEEIHGLFAVNTMGRAADMLGVAKNLYNTRKRWLLDQLRATVTDNFQEDPSEFEEEGKDFGASVLFKDINGLIDEAFELRGRKEENSDGSDIDENSPEVDSEEEERPEDLLEPGPVEVVTTHEKVEESVPEAKEV</sequence>
<accession>A0ABR4CYD0</accession>
<feature type="region of interest" description="Disordered" evidence="1">
    <location>
        <begin position="89"/>
        <end position="124"/>
    </location>
</feature>